<feature type="region of interest" description="Disordered" evidence="1">
    <location>
        <begin position="213"/>
        <end position="233"/>
    </location>
</feature>
<name>A0A4S5BVI0_9BURK</name>
<dbReference type="PANTHER" id="PTHR34322:SF2">
    <property type="entry name" value="TRANSPOSASE IS200-LIKE DOMAIN-CONTAINING PROTEIN"/>
    <property type="match status" value="1"/>
</dbReference>
<dbReference type="GO" id="GO:0004803">
    <property type="term" value="F:transposase activity"/>
    <property type="evidence" value="ECO:0007669"/>
    <property type="project" value="InterPro"/>
</dbReference>
<proteinExistence type="predicted"/>
<dbReference type="Proteomes" id="UP000306236">
    <property type="component" value="Unassembled WGS sequence"/>
</dbReference>
<gene>
    <name evidence="3" type="ORF">E8K88_01070</name>
</gene>
<dbReference type="InterPro" id="IPR036515">
    <property type="entry name" value="Transposase_17_sf"/>
</dbReference>
<dbReference type="AlphaFoldDB" id="A0A4S5BVI0"/>
<accession>A0A4S5BVI0</accession>
<protein>
    <submittedName>
        <fullName evidence="3">Transposase</fullName>
    </submittedName>
</protein>
<dbReference type="SMART" id="SM01321">
    <property type="entry name" value="Y1_Tnp"/>
    <property type="match status" value="1"/>
</dbReference>
<evidence type="ECO:0000313" key="4">
    <source>
        <dbReference type="Proteomes" id="UP000306236"/>
    </source>
</evidence>
<dbReference type="InterPro" id="IPR002686">
    <property type="entry name" value="Transposase_17"/>
</dbReference>
<dbReference type="GO" id="GO:0006313">
    <property type="term" value="P:DNA transposition"/>
    <property type="evidence" value="ECO:0007669"/>
    <property type="project" value="InterPro"/>
</dbReference>
<dbReference type="OrthoDB" id="9814067at2"/>
<dbReference type="Gene3D" id="3.30.70.1290">
    <property type="entry name" value="Transposase IS200-like"/>
    <property type="match status" value="1"/>
</dbReference>
<dbReference type="Pfam" id="PF01797">
    <property type="entry name" value="Y1_Tnp"/>
    <property type="match status" value="1"/>
</dbReference>
<comment type="caution">
    <text evidence="3">The sequence shown here is derived from an EMBL/GenBank/DDBJ whole genome shotgun (WGS) entry which is preliminary data.</text>
</comment>
<dbReference type="SUPFAM" id="SSF143422">
    <property type="entry name" value="Transposase IS200-like"/>
    <property type="match status" value="1"/>
</dbReference>
<evidence type="ECO:0000313" key="3">
    <source>
        <dbReference type="EMBL" id="THJ36519.1"/>
    </source>
</evidence>
<dbReference type="RefSeq" id="WP_136404778.1">
    <property type="nucleotide sequence ID" value="NZ_SSWX01000001.1"/>
</dbReference>
<organism evidence="3 4">
    <name type="scientific">Lampropedia aestuarii</name>
    <dbReference type="NCBI Taxonomy" id="2562762"/>
    <lineage>
        <taxon>Bacteria</taxon>
        <taxon>Pseudomonadati</taxon>
        <taxon>Pseudomonadota</taxon>
        <taxon>Betaproteobacteria</taxon>
        <taxon>Burkholderiales</taxon>
        <taxon>Comamonadaceae</taxon>
        <taxon>Lampropedia</taxon>
    </lineage>
</organism>
<sequence length="233" mass="26704">MARLPRLVIPDLPHHVVLRSINRQSVFLDSQDYEFFLDALQEQLQGQAIKLHAYVLLDHKIHLLLTPQTDAVLSRLMQGLGRRYVRYFNQRYQRFGTLWEGRFRAGPMQPSPYVLAVMTLLDWMPVRAGQAQQPKDYAWSSHRHWSGFEHRKLLSPHPLYWELADTPFGREAAYQALVGAGIGSTLTESIEHSAMGGWLLGSPHFVQDMSERVERRVGPGKPGRPRKLADSKA</sequence>
<dbReference type="EMBL" id="SSWX01000001">
    <property type="protein sequence ID" value="THJ36519.1"/>
    <property type="molecule type" value="Genomic_DNA"/>
</dbReference>
<dbReference type="PANTHER" id="PTHR34322">
    <property type="entry name" value="TRANSPOSASE, Y1_TNP DOMAIN-CONTAINING"/>
    <property type="match status" value="1"/>
</dbReference>
<evidence type="ECO:0000256" key="1">
    <source>
        <dbReference type="SAM" id="MobiDB-lite"/>
    </source>
</evidence>
<feature type="domain" description="Transposase IS200-like" evidence="2">
    <location>
        <begin position="9"/>
        <end position="119"/>
    </location>
</feature>
<evidence type="ECO:0000259" key="2">
    <source>
        <dbReference type="SMART" id="SM01321"/>
    </source>
</evidence>
<reference evidence="3 4" key="1">
    <citation type="submission" date="2019-04" db="EMBL/GenBank/DDBJ databases">
        <title>Lampropedia sp YIM MLB12 draf genome.</title>
        <authorList>
            <person name="Wang Y.-X."/>
        </authorList>
    </citation>
    <scope>NUCLEOTIDE SEQUENCE [LARGE SCALE GENOMIC DNA]</scope>
    <source>
        <strain evidence="3 4">YIM MLB12</strain>
    </source>
</reference>
<keyword evidence="4" id="KW-1185">Reference proteome</keyword>
<dbReference type="GO" id="GO:0003677">
    <property type="term" value="F:DNA binding"/>
    <property type="evidence" value="ECO:0007669"/>
    <property type="project" value="InterPro"/>
</dbReference>